<evidence type="ECO:0000256" key="1">
    <source>
        <dbReference type="SAM" id="SignalP"/>
    </source>
</evidence>
<evidence type="ECO:0000313" key="2">
    <source>
        <dbReference type="EMBL" id="MBW8268182.1"/>
    </source>
</evidence>
<name>A0ABS7EXU6_9PROT</name>
<dbReference type="SUPFAM" id="SSF50494">
    <property type="entry name" value="Trypsin-like serine proteases"/>
    <property type="match status" value="1"/>
</dbReference>
<evidence type="ECO:0000313" key="3">
    <source>
        <dbReference type="Proteomes" id="UP001519924"/>
    </source>
</evidence>
<sequence length="375" mass="38770">MVRGPLRLLTALLAAAGVALGAACAPSAPPPPYLAAPADPRLPVGPAACDTRFRIANAASVPVIQFFFSPASQRDWGPDQFGAQGLPPGAAVIFRAAHPGEYDFRVVMADRRSAELRRVNICTVVEITVTDTGLQASHIGGATVRAPRGPGGTYAGASPRGVPLGRVSTGTGFVVARGAVVTNLHVVEDCGRILVRAADGREVAVPEPARSDERRDLALLAVPADFGPPLSFRPGPVRRGEGVVTYGFPLAGLLSSGPTLTTGEVSALSGIGDNPSQIQISAPVQPGSSGGPLLDRQGQVVGMVVAKLNAARVAARLGDIPQNVNFAVRHEEVLDFLRESGLRPHLGPPGGHGERSAAEVGEIAHPSTVFIRCER</sequence>
<dbReference type="PRINTS" id="PR00834">
    <property type="entry name" value="PROTEASES2C"/>
</dbReference>
<dbReference type="InterPro" id="IPR009003">
    <property type="entry name" value="Peptidase_S1_PA"/>
</dbReference>
<dbReference type="Gene3D" id="2.40.10.10">
    <property type="entry name" value="Trypsin-like serine proteases"/>
    <property type="match status" value="2"/>
</dbReference>
<gene>
    <name evidence="2" type="ORF">K1J50_01640</name>
</gene>
<dbReference type="Proteomes" id="UP001519924">
    <property type="component" value="Unassembled WGS sequence"/>
</dbReference>
<dbReference type="RefSeq" id="WP_255574823.1">
    <property type="nucleotide sequence ID" value="NZ_JAHZUY010000002.1"/>
</dbReference>
<dbReference type="PROSITE" id="PS51257">
    <property type="entry name" value="PROKAR_LIPOPROTEIN"/>
    <property type="match status" value="1"/>
</dbReference>
<dbReference type="GO" id="GO:0006508">
    <property type="term" value="P:proteolysis"/>
    <property type="evidence" value="ECO:0007669"/>
    <property type="project" value="UniProtKB-KW"/>
</dbReference>
<dbReference type="GO" id="GO:0008233">
    <property type="term" value="F:peptidase activity"/>
    <property type="evidence" value="ECO:0007669"/>
    <property type="project" value="UniProtKB-KW"/>
</dbReference>
<comment type="caution">
    <text evidence="2">The sequence shown here is derived from an EMBL/GenBank/DDBJ whole genome shotgun (WGS) entry which is preliminary data.</text>
</comment>
<feature type="signal peptide" evidence="1">
    <location>
        <begin position="1"/>
        <end position="21"/>
    </location>
</feature>
<keyword evidence="3" id="KW-1185">Reference proteome</keyword>
<organism evidence="2 3">
    <name type="scientific">Caldovatus aquaticus</name>
    <dbReference type="NCBI Taxonomy" id="2865671"/>
    <lineage>
        <taxon>Bacteria</taxon>
        <taxon>Pseudomonadati</taxon>
        <taxon>Pseudomonadota</taxon>
        <taxon>Alphaproteobacteria</taxon>
        <taxon>Acetobacterales</taxon>
        <taxon>Roseomonadaceae</taxon>
        <taxon>Caldovatus</taxon>
    </lineage>
</organism>
<dbReference type="Pfam" id="PF13365">
    <property type="entry name" value="Trypsin_2"/>
    <property type="match status" value="1"/>
</dbReference>
<proteinExistence type="predicted"/>
<reference evidence="2 3" key="1">
    <citation type="submission" date="2021-08" db="EMBL/GenBank/DDBJ databases">
        <title>Caldovatus sediminis gen. nov., sp. nov., a moderately thermophilic bacterium isolated from a hot spring.</title>
        <authorList>
            <person name="Hu C.-J."/>
            <person name="Li W.-J."/>
            <person name="Xian W.-D."/>
        </authorList>
    </citation>
    <scope>NUCLEOTIDE SEQUENCE [LARGE SCALE GENOMIC DNA]</scope>
    <source>
        <strain evidence="2 3">SYSU G05006</strain>
    </source>
</reference>
<dbReference type="PANTHER" id="PTHR43019:SF23">
    <property type="entry name" value="PROTEASE DO-LIKE 5, CHLOROPLASTIC"/>
    <property type="match status" value="1"/>
</dbReference>
<keyword evidence="2" id="KW-0378">Hydrolase</keyword>
<keyword evidence="2" id="KW-0645">Protease</keyword>
<dbReference type="EMBL" id="JAHZUY010000002">
    <property type="protein sequence ID" value="MBW8268182.1"/>
    <property type="molecule type" value="Genomic_DNA"/>
</dbReference>
<accession>A0ABS7EXU6</accession>
<dbReference type="InterPro" id="IPR043504">
    <property type="entry name" value="Peptidase_S1_PA_chymotrypsin"/>
</dbReference>
<protein>
    <submittedName>
        <fullName evidence="2">Serine protease</fullName>
    </submittedName>
</protein>
<keyword evidence="1" id="KW-0732">Signal</keyword>
<feature type="chain" id="PRO_5047448897" evidence="1">
    <location>
        <begin position="22"/>
        <end position="375"/>
    </location>
</feature>
<dbReference type="InterPro" id="IPR001940">
    <property type="entry name" value="Peptidase_S1C"/>
</dbReference>
<dbReference type="PANTHER" id="PTHR43019">
    <property type="entry name" value="SERINE ENDOPROTEASE DEGS"/>
    <property type="match status" value="1"/>
</dbReference>